<evidence type="ECO:0000313" key="1">
    <source>
        <dbReference type="EMBL" id="EXB63669.1"/>
    </source>
</evidence>
<organism evidence="1 2">
    <name type="scientific">Morus notabilis</name>
    <dbReference type="NCBI Taxonomy" id="981085"/>
    <lineage>
        <taxon>Eukaryota</taxon>
        <taxon>Viridiplantae</taxon>
        <taxon>Streptophyta</taxon>
        <taxon>Embryophyta</taxon>
        <taxon>Tracheophyta</taxon>
        <taxon>Spermatophyta</taxon>
        <taxon>Magnoliopsida</taxon>
        <taxon>eudicotyledons</taxon>
        <taxon>Gunneridae</taxon>
        <taxon>Pentapetalae</taxon>
        <taxon>rosids</taxon>
        <taxon>fabids</taxon>
        <taxon>Rosales</taxon>
        <taxon>Moraceae</taxon>
        <taxon>Moreae</taxon>
        <taxon>Morus</taxon>
    </lineage>
</organism>
<protein>
    <submittedName>
        <fullName evidence="1">Uncharacterized protein</fullName>
    </submittedName>
</protein>
<proteinExistence type="predicted"/>
<name>W9RBT5_9ROSA</name>
<accession>W9RBT5</accession>
<evidence type="ECO:0000313" key="2">
    <source>
        <dbReference type="Proteomes" id="UP000030645"/>
    </source>
</evidence>
<dbReference type="EMBL" id="KE344491">
    <property type="protein sequence ID" value="EXB63669.1"/>
    <property type="molecule type" value="Genomic_DNA"/>
</dbReference>
<gene>
    <name evidence="1" type="ORF">L484_027012</name>
</gene>
<dbReference type="AlphaFoldDB" id="W9RBT5"/>
<keyword evidence="2" id="KW-1185">Reference proteome</keyword>
<reference evidence="2" key="1">
    <citation type="submission" date="2013-01" db="EMBL/GenBank/DDBJ databases">
        <title>Draft Genome Sequence of a Mulberry Tree, Morus notabilis C.K. Schneid.</title>
        <authorList>
            <person name="He N."/>
            <person name="Zhao S."/>
        </authorList>
    </citation>
    <scope>NUCLEOTIDE SEQUENCE</scope>
</reference>
<sequence>MGVMFTMCLSECFSGRWIGGRNYDTVSFHLLNDLVFVCPWINHPPRVDLSRRFIVPVGVGELRIRVVGLGFAVASRYCGLGSSMSTLKATVA</sequence>
<dbReference type="Proteomes" id="UP000030645">
    <property type="component" value="Unassembled WGS sequence"/>
</dbReference>